<gene>
    <name evidence="1" type="ORF">V8N49_23015</name>
</gene>
<dbReference type="InterPro" id="IPR038140">
    <property type="entry name" value="DotD_sf"/>
</dbReference>
<dbReference type="Proteomes" id="UP001306592">
    <property type="component" value="Unassembled WGS sequence"/>
</dbReference>
<evidence type="ECO:0000313" key="2">
    <source>
        <dbReference type="Proteomes" id="UP001306592"/>
    </source>
</evidence>
<dbReference type="Pfam" id="PF16816">
    <property type="entry name" value="DotD"/>
    <property type="match status" value="1"/>
</dbReference>
<dbReference type="Gene3D" id="3.55.50.60">
    <property type="entry name" value="DotD protein"/>
    <property type="match status" value="1"/>
</dbReference>
<keyword evidence="1" id="KW-0449">Lipoprotein</keyword>
<proteinExistence type="predicted"/>
<organism evidence="1 2">
    <name type="scientific">Erwinia aphidicola</name>
    <dbReference type="NCBI Taxonomy" id="68334"/>
    <lineage>
        <taxon>Bacteria</taxon>
        <taxon>Pseudomonadati</taxon>
        <taxon>Pseudomonadota</taxon>
        <taxon>Gammaproteobacteria</taxon>
        <taxon>Enterobacterales</taxon>
        <taxon>Erwiniaceae</taxon>
        <taxon>Erwinia</taxon>
    </lineage>
</organism>
<evidence type="ECO:0000313" key="1">
    <source>
        <dbReference type="EMBL" id="MEI2684495.1"/>
    </source>
</evidence>
<dbReference type="EMBL" id="JBANEI010000030">
    <property type="protein sequence ID" value="MEI2684495.1"/>
    <property type="molecule type" value="Genomic_DNA"/>
</dbReference>
<keyword evidence="2" id="KW-1185">Reference proteome</keyword>
<dbReference type="RefSeq" id="WP_336204187.1">
    <property type="nucleotide sequence ID" value="NZ_JBANEI010000030.1"/>
</dbReference>
<dbReference type="PROSITE" id="PS51257">
    <property type="entry name" value="PROKAR_LIPOPROTEIN"/>
    <property type="match status" value="1"/>
</dbReference>
<comment type="caution">
    <text evidence="1">The sequence shown here is derived from an EMBL/GenBank/DDBJ whole genome shotgun (WGS) entry which is preliminary data.</text>
</comment>
<sequence length="161" mass="17667">MKVYFLAACTAVMFLAGCQLPDCKNVQQHTGGSMPSSVPLRTPSQLQSLWLEGDIDISAPLPLTVIRADSDRVTLSWNGDAVELLSALARARGLAFSYAGIRLPLPVDIEVQDMTYANLLRLIEMQTAWRATVMNWPGQMVLQFMPSLPAGPVRHTKGGRR</sequence>
<dbReference type="InterPro" id="IPR031817">
    <property type="entry name" value="DotD"/>
</dbReference>
<protein>
    <submittedName>
        <fullName evidence="1">DotD/TraH family lipoprotein</fullName>
    </submittedName>
</protein>
<name>A0ABU8DLW5_ERWAP</name>
<reference evidence="1 2" key="1">
    <citation type="submission" date="2024-02" db="EMBL/GenBank/DDBJ databases">
        <title>First report Erwinia aphidicola in onion in Chile.</title>
        <authorList>
            <person name="Valenzuela M."/>
            <person name="Pena M."/>
            <person name="Dutta B."/>
        </authorList>
    </citation>
    <scope>NUCLEOTIDE SEQUENCE [LARGE SCALE GENOMIC DNA]</scope>
    <source>
        <strain evidence="1 2">QCJ3A</strain>
    </source>
</reference>
<accession>A0ABU8DLW5</accession>